<dbReference type="PANTHER" id="PTHR10799">
    <property type="entry name" value="SNF2/RAD54 HELICASE FAMILY"/>
    <property type="match status" value="1"/>
</dbReference>
<keyword evidence="1" id="KW-0378">Hydrolase</keyword>
<keyword evidence="6" id="KW-0067">ATP-binding</keyword>
<dbReference type="InterPro" id="IPR007527">
    <property type="entry name" value="Znf_SWIM"/>
</dbReference>
<dbReference type="InterPro" id="IPR014001">
    <property type="entry name" value="Helicase_ATP-bd"/>
</dbReference>
<dbReference type="SMART" id="SM00487">
    <property type="entry name" value="DEXDc"/>
    <property type="match status" value="1"/>
</dbReference>
<dbReference type="Pfam" id="PF00271">
    <property type="entry name" value="Helicase_C"/>
    <property type="match status" value="1"/>
</dbReference>
<evidence type="ECO:0000313" key="6">
    <source>
        <dbReference type="EMBL" id="MCW1913380.1"/>
    </source>
</evidence>
<dbReference type="SUPFAM" id="SSF52540">
    <property type="entry name" value="P-loop containing nucleoside triphosphate hydrolases"/>
    <property type="match status" value="2"/>
</dbReference>
<evidence type="ECO:0000256" key="1">
    <source>
        <dbReference type="ARBA" id="ARBA00022801"/>
    </source>
</evidence>
<dbReference type="CDD" id="cd18012">
    <property type="entry name" value="DEXQc_arch_SWI2_SNF2"/>
    <property type="match status" value="1"/>
</dbReference>
<dbReference type="RefSeq" id="WP_264512771.1">
    <property type="nucleotide sequence ID" value="NZ_JAPDDR010000003.1"/>
</dbReference>
<dbReference type="InterPro" id="IPR027417">
    <property type="entry name" value="P-loop_NTPase"/>
</dbReference>
<evidence type="ECO:0000313" key="7">
    <source>
        <dbReference type="Proteomes" id="UP001165653"/>
    </source>
</evidence>
<evidence type="ECO:0000256" key="2">
    <source>
        <dbReference type="PROSITE-ProRule" id="PRU00325"/>
    </source>
</evidence>
<dbReference type="GO" id="GO:0004386">
    <property type="term" value="F:helicase activity"/>
    <property type="evidence" value="ECO:0007669"/>
    <property type="project" value="UniProtKB-KW"/>
</dbReference>
<dbReference type="PROSITE" id="PS51194">
    <property type="entry name" value="HELICASE_CTER"/>
    <property type="match status" value="1"/>
</dbReference>
<dbReference type="InterPro" id="IPR000330">
    <property type="entry name" value="SNF2_N"/>
</dbReference>
<keyword evidence="2" id="KW-0479">Metal-binding</keyword>
<proteinExistence type="predicted"/>
<feature type="domain" description="Helicase ATP-binding" evidence="4">
    <location>
        <begin position="456"/>
        <end position="617"/>
    </location>
</feature>
<comment type="caution">
    <text evidence="6">The sequence shown here is derived from an EMBL/GenBank/DDBJ whole genome shotgun (WGS) entry which is preliminary data.</text>
</comment>
<dbReference type="PROSITE" id="PS50966">
    <property type="entry name" value="ZF_SWIM"/>
    <property type="match status" value="1"/>
</dbReference>
<sequence>MLSGPLESQPDIHGFFDDELWKERFEEECAQAGHRLRPKVRELSGDWVDADSFTLKASIAGESCEVSLWPSGSDWDFESNCSCETGRFCAHAAALLEEAGKGKNLSRLLDGLSARTTAPSSSAVSTIAPEDLPHVEFKPGFVLTILREPTETKVVRLLLQALKIPDAGDWVVARPHAIYGEHRIPLGGIPGPREHRVDTSKGPLVIRRDIAAEMNAILTLQQAGLASLAGHSQFRFLLGLAGKGKQGTPSEAGLWFPNPSHGSLAEFWPWLRATGAASLEAAGWAVVFDPEVGHEVIDLDPDGFIYTLEDDGSGWFHLSVGFEVGGKQLDLLPILAQLLDRGAMETTLEFPADGHFLHHLEDGRALRLPSARIRKILKQFAALIDPRRFKGSKLRLHPLDAAAIATSEELGIQAPERLAELAQKLGNFAGIEKIPSPPGIKAELREYQAEGYHWMQFLARHELHGILADDMGLGKTLQTITHILAEKDSARSKGKPALVVAPTSVVPNWRAEVQKFAPSLRILMLDGPQRKKYFRSIPYADLVLTSYALIQRDIDKLKEHSFHLAVLDEAQYVKNPASKMAQAVCQLDARHRLCLSGTPVENHLGELWSLMRFLMPGFLGGQEDFNRRFRTPIERDGDEDRRAALKTRVAPLILRRTKDQVAKELPPKTILIHPVELNTGQKDLYETVRATMDKRVRQAIAIKGLEGSRMVFLEALLKLRQICCEPKLLKFEGESKLEAEAAGSAKLDYLVELLETLIEEGRRILLFSQFTSMLEIIEGLLQVRKIPYLKLTGESKNRGELVEKFQGGNYPVFLISLKAGGTGLNLTAADTVIHYDPWWNPAAEAQATDRAYRIGQTQPVFVHKLICQGTVEERIHQLQAKKSQLADSLLSDAARAAAPDEITLSALLAPLG</sequence>
<evidence type="ECO:0000259" key="4">
    <source>
        <dbReference type="PROSITE" id="PS51192"/>
    </source>
</evidence>
<dbReference type="Pfam" id="PF04434">
    <property type="entry name" value="SWIM"/>
    <property type="match status" value="1"/>
</dbReference>
<gene>
    <name evidence="6" type="ORF">OJ996_07340</name>
</gene>
<dbReference type="Gene3D" id="3.40.50.300">
    <property type="entry name" value="P-loop containing nucleotide triphosphate hydrolases"/>
    <property type="match status" value="1"/>
</dbReference>
<dbReference type="CDD" id="cd18793">
    <property type="entry name" value="SF2_C_SNF"/>
    <property type="match status" value="1"/>
</dbReference>
<evidence type="ECO:0000259" key="3">
    <source>
        <dbReference type="PROSITE" id="PS50966"/>
    </source>
</evidence>
<reference evidence="6" key="1">
    <citation type="submission" date="2022-10" db="EMBL/GenBank/DDBJ databases">
        <title>Luteolibacter sp. GHJ8, whole genome shotgun sequencing project.</title>
        <authorList>
            <person name="Zhao G."/>
            <person name="Shen L."/>
        </authorList>
    </citation>
    <scope>NUCLEOTIDE SEQUENCE</scope>
    <source>
        <strain evidence="6">GHJ8</strain>
    </source>
</reference>
<dbReference type="Gene3D" id="3.40.50.10810">
    <property type="entry name" value="Tandem AAA-ATPase domain"/>
    <property type="match status" value="1"/>
</dbReference>
<keyword evidence="2" id="KW-0862">Zinc</keyword>
<protein>
    <submittedName>
        <fullName evidence="6">DEAD/DEAH box helicase</fullName>
    </submittedName>
</protein>
<keyword evidence="7" id="KW-1185">Reference proteome</keyword>
<accession>A0ABT3G0M4</accession>
<dbReference type="InterPro" id="IPR049730">
    <property type="entry name" value="SNF2/RAD54-like_C"/>
</dbReference>
<dbReference type="EMBL" id="JAPDDR010000003">
    <property type="protein sequence ID" value="MCW1913380.1"/>
    <property type="molecule type" value="Genomic_DNA"/>
</dbReference>
<dbReference type="Proteomes" id="UP001165653">
    <property type="component" value="Unassembled WGS sequence"/>
</dbReference>
<dbReference type="Pfam" id="PF00176">
    <property type="entry name" value="SNF2-rel_dom"/>
    <property type="match status" value="1"/>
</dbReference>
<organism evidence="6 7">
    <name type="scientific">Luteolibacter rhizosphaerae</name>
    <dbReference type="NCBI Taxonomy" id="2989719"/>
    <lineage>
        <taxon>Bacteria</taxon>
        <taxon>Pseudomonadati</taxon>
        <taxon>Verrucomicrobiota</taxon>
        <taxon>Verrucomicrobiia</taxon>
        <taxon>Verrucomicrobiales</taxon>
        <taxon>Verrucomicrobiaceae</taxon>
        <taxon>Luteolibacter</taxon>
    </lineage>
</organism>
<feature type="domain" description="Helicase C-terminal" evidence="5">
    <location>
        <begin position="749"/>
        <end position="902"/>
    </location>
</feature>
<dbReference type="InterPro" id="IPR001650">
    <property type="entry name" value="Helicase_C-like"/>
</dbReference>
<keyword evidence="2" id="KW-0863">Zinc-finger</keyword>
<feature type="domain" description="SWIM-type" evidence="3">
    <location>
        <begin position="66"/>
        <end position="100"/>
    </location>
</feature>
<evidence type="ECO:0000259" key="5">
    <source>
        <dbReference type="PROSITE" id="PS51194"/>
    </source>
</evidence>
<keyword evidence="6" id="KW-0547">Nucleotide-binding</keyword>
<keyword evidence="6" id="KW-0347">Helicase</keyword>
<name>A0ABT3G0M4_9BACT</name>
<dbReference type="SMART" id="SM00490">
    <property type="entry name" value="HELICc"/>
    <property type="match status" value="1"/>
</dbReference>
<dbReference type="PROSITE" id="PS51192">
    <property type="entry name" value="HELICASE_ATP_BIND_1"/>
    <property type="match status" value="1"/>
</dbReference>
<dbReference type="InterPro" id="IPR038718">
    <property type="entry name" value="SNF2-like_sf"/>
</dbReference>